<keyword evidence="3" id="KW-1185">Reference proteome</keyword>
<evidence type="ECO:0000313" key="2">
    <source>
        <dbReference type="EMBL" id="KAG0272399.1"/>
    </source>
</evidence>
<evidence type="ECO:0000313" key="3">
    <source>
        <dbReference type="Proteomes" id="UP001194580"/>
    </source>
</evidence>
<dbReference type="Proteomes" id="UP001194580">
    <property type="component" value="Unassembled WGS sequence"/>
</dbReference>
<accession>A0AAD4H4Y8</accession>
<organism evidence="2 3">
    <name type="scientific">Linnemannia exigua</name>
    <dbReference type="NCBI Taxonomy" id="604196"/>
    <lineage>
        <taxon>Eukaryota</taxon>
        <taxon>Fungi</taxon>
        <taxon>Fungi incertae sedis</taxon>
        <taxon>Mucoromycota</taxon>
        <taxon>Mortierellomycotina</taxon>
        <taxon>Mortierellomycetes</taxon>
        <taxon>Mortierellales</taxon>
        <taxon>Mortierellaceae</taxon>
        <taxon>Linnemannia</taxon>
    </lineage>
</organism>
<reference evidence="2" key="1">
    <citation type="journal article" date="2020" name="Fungal Divers.">
        <title>Resolving the Mortierellaceae phylogeny through synthesis of multi-gene phylogenetics and phylogenomics.</title>
        <authorList>
            <person name="Vandepol N."/>
            <person name="Liber J."/>
            <person name="Desiro A."/>
            <person name="Na H."/>
            <person name="Kennedy M."/>
            <person name="Barry K."/>
            <person name="Grigoriev I.V."/>
            <person name="Miller A.N."/>
            <person name="O'Donnell K."/>
            <person name="Stajich J.E."/>
            <person name="Bonito G."/>
        </authorList>
    </citation>
    <scope>NUCLEOTIDE SEQUENCE</scope>
    <source>
        <strain evidence="2">NRRL 28262</strain>
    </source>
</reference>
<keyword evidence="1" id="KW-0732">Signal</keyword>
<sequence length="145" mass="16257">MFASILLVSLALAASLVVEAKPDIVFYTERYSKGTRYRCEELDYQTCYTAGSFPQGVQSLDFTNYDFPDHKDFSITIYSGSACNNKYDRWSFTQRDNGKGSTGAWKSLTGVASFEIANFLTSQVANGDIGSHKEPTKNPNCWREE</sequence>
<evidence type="ECO:0000256" key="1">
    <source>
        <dbReference type="SAM" id="SignalP"/>
    </source>
</evidence>
<comment type="caution">
    <text evidence="2">The sequence shown here is derived from an EMBL/GenBank/DDBJ whole genome shotgun (WGS) entry which is preliminary data.</text>
</comment>
<dbReference type="EMBL" id="JAAAIL010000934">
    <property type="protein sequence ID" value="KAG0272399.1"/>
    <property type="molecule type" value="Genomic_DNA"/>
</dbReference>
<name>A0AAD4H4Y8_9FUNG</name>
<gene>
    <name evidence="2" type="ORF">BGZ95_011864</name>
</gene>
<feature type="chain" id="PRO_5042011323" evidence="1">
    <location>
        <begin position="21"/>
        <end position="145"/>
    </location>
</feature>
<proteinExistence type="predicted"/>
<dbReference type="AlphaFoldDB" id="A0AAD4H4Y8"/>
<protein>
    <submittedName>
        <fullName evidence="2">Uncharacterized protein</fullName>
    </submittedName>
</protein>
<feature type="signal peptide" evidence="1">
    <location>
        <begin position="1"/>
        <end position="20"/>
    </location>
</feature>